<evidence type="ECO:0000256" key="4">
    <source>
        <dbReference type="ARBA" id="ARBA00022692"/>
    </source>
</evidence>
<dbReference type="SUPFAM" id="SSF56954">
    <property type="entry name" value="Outer membrane efflux proteins (OEP)"/>
    <property type="match status" value="1"/>
</dbReference>
<evidence type="ECO:0000256" key="5">
    <source>
        <dbReference type="ARBA" id="ARBA00023136"/>
    </source>
</evidence>
<evidence type="ECO:0000256" key="1">
    <source>
        <dbReference type="ARBA" id="ARBA00004442"/>
    </source>
</evidence>
<accession>A0A382F6C8</accession>
<dbReference type="PANTHER" id="PTHR30026:SF20">
    <property type="entry name" value="OUTER MEMBRANE PROTEIN TOLC"/>
    <property type="match status" value="1"/>
</dbReference>
<keyword evidence="6" id="KW-0998">Cell outer membrane</keyword>
<dbReference type="PANTHER" id="PTHR30026">
    <property type="entry name" value="OUTER MEMBRANE PROTEIN TOLC"/>
    <property type="match status" value="1"/>
</dbReference>
<dbReference type="InterPro" id="IPR003423">
    <property type="entry name" value="OMP_efflux"/>
</dbReference>
<evidence type="ECO:0000256" key="2">
    <source>
        <dbReference type="ARBA" id="ARBA00022448"/>
    </source>
</evidence>
<dbReference type="GO" id="GO:0015288">
    <property type="term" value="F:porin activity"/>
    <property type="evidence" value="ECO:0007669"/>
    <property type="project" value="TreeGrafter"/>
</dbReference>
<gene>
    <name evidence="7" type="ORF">METZ01_LOCUS210525</name>
</gene>
<sequence>MTIIRKLLVLLLFTIGVSQTYSLEEAVKVAIENKESLKASVMDLQTSKQNIKESYSTILPSLRFSSSMSESQFPSQTGGYNPSSGEIIMDQISSITSASSNISLSQNIYDGGFWWNTIRQAKNSYKISEEYNRQIKTNIIKGVHSAYFNYLKAAQLLDVSRSNLMSAQQQLSLAEQRFQLGSSKKTDLLKAEVRFGQARVDVVNNDAALQNAYMNLKNSMGLVGKNIDFGIEEVETPMEIIPEFETGFELIQKSNPSVKAKQHQVTGAEINEKIAKGSRMPNISANTSVSGSSDNLGDAFSNSTNEKKRINTSLSISIPIFSGNSISTRIQKAKISIDKQESEYLTQLQDLSVQLRYTLDRLKNYEEIIPINETVLESAEEDLKLAQVRYAQGSTTILEVLDSQVSVVQARSSLIRSKYDAYIEQTNLKALLGRLDLEYQ</sequence>
<dbReference type="GO" id="GO:0009279">
    <property type="term" value="C:cell outer membrane"/>
    <property type="evidence" value="ECO:0007669"/>
    <property type="project" value="UniProtKB-SubCell"/>
</dbReference>
<protein>
    <recommendedName>
        <fullName evidence="8">TolC family protein</fullName>
    </recommendedName>
</protein>
<proteinExistence type="predicted"/>
<keyword evidence="5" id="KW-0472">Membrane</keyword>
<keyword evidence="2" id="KW-0813">Transport</keyword>
<dbReference type="EMBL" id="UINC01047862">
    <property type="protein sequence ID" value="SVB57671.1"/>
    <property type="molecule type" value="Genomic_DNA"/>
</dbReference>
<comment type="subcellular location">
    <subcellularLocation>
        <location evidence="1">Cell outer membrane</location>
    </subcellularLocation>
</comment>
<organism evidence="7">
    <name type="scientific">marine metagenome</name>
    <dbReference type="NCBI Taxonomy" id="408172"/>
    <lineage>
        <taxon>unclassified sequences</taxon>
        <taxon>metagenomes</taxon>
        <taxon>ecological metagenomes</taxon>
    </lineage>
</organism>
<dbReference type="Gene3D" id="1.20.1600.10">
    <property type="entry name" value="Outer membrane efflux proteins (OEP)"/>
    <property type="match status" value="1"/>
</dbReference>
<dbReference type="GO" id="GO:1990281">
    <property type="term" value="C:efflux pump complex"/>
    <property type="evidence" value="ECO:0007669"/>
    <property type="project" value="TreeGrafter"/>
</dbReference>
<evidence type="ECO:0000256" key="3">
    <source>
        <dbReference type="ARBA" id="ARBA00022452"/>
    </source>
</evidence>
<dbReference type="Pfam" id="PF02321">
    <property type="entry name" value="OEP"/>
    <property type="match status" value="2"/>
</dbReference>
<evidence type="ECO:0000313" key="7">
    <source>
        <dbReference type="EMBL" id="SVB57671.1"/>
    </source>
</evidence>
<dbReference type="InterPro" id="IPR051906">
    <property type="entry name" value="TolC-like"/>
</dbReference>
<dbReference type="GO" id="GO:0015562">
    <property type="term" value="F:efflux transmembrane transporter activity"/>
    <property type="evidence" value="ECO:0007669"/>
    <property type="project" value="InterPro"/>
</dbReference>
<keyword evidence="4" id="KW-0812">Transmembrane</keyword>
<evidence type="ECO:0008006" key="8">
    <source>
        <dbReference type="Google" id="ProtNLM"/>
    </source>
</evidence>
<evidence type="ECO:0000256" key="6">
    <source>
        <dbReference type="ARBA" id="ARBA00023237"/>
    </source>
</evidence>
<dbReference type="AlphaFoldDB" id="A0A382F6C8"/>
<keyword evidence="3" id="KW-1134">Transmembrane beta strand</keyword>
<reference evidence="7" key="1">
    <citation type="submission" date="2018-05" db="EMBL/GenBank/DDBJ databases">
        <authorList>
            <person name="Lanie J.A."/>
            <person name="Ng W.-L."/>
            <person name="Kazmierczak K.M."/>
            <person name="Andrzejewski T.M."/>
            <person name="Davidsen T.M."/>
            <person name="Wayne K.J."/>
            <person name="Tettelin H."/>
            <person name="Glass J.I."/>
            <person name="Rusch D."/>
            <person name="Podicherti R."/>
            <person name="Tsui H.-C.T."/>
            <person name="Winkler M.E."/>
        </authorList>
    </citation>
    <scope>NUCLEOTIDE SEQUENCE</scope>
</reference>
<name>A0A382F6C8_9ZZZZ</name>